<proteinExistence type="predicted"/>
<feature type="region of interest" description="Disordered" evidence="1">
    <location>
        <begin position="87"/>
        <end position="148"/>
    </location>
</feature>
<dbReference type="RefSeq" id="XP_016587996.1">
    <property type="nucleotide sequence ID" value="XM_016736547.1"/>
</dbReference>
<dbReference type="AlphaFoldDB" id="A0A0F2M921"/>
<dbReference type="KEGG" id="ssck:SPSK_09982"/>
<evidence type="ECO:0000313" key="2">
    <source>
        <dbReference type="EMBL" id="KJR85320.1"/>
    </source>
</evidence>
<reference evidence="2 3" key="2">
    <citation type="journal article" date="2015" name="Eukaryot. Cell">
        <title>Asexual propagation of a virulent clone complex in a human and feline outbreak of sporotrichosis.</title>
        <authorList>
            <person name="Teixeira Mde M."/>
            <person name="Rodrigues A.M."/>
            <person name="Tsui C.K."/>
            <person name="de Almeida L.G."/>
            <person name="Van Diepeningen A.D."/>
            <person name="van den Ende B.G."/>
            <person name="Fernandes G.F."/>
            <person name="Kano R."/>
            <person name="Hamelin R.C."/>
            <person name="Lopes-Bezerra L.M."/>
            <person name="Vasconcelos A.T."/>
            <person name="de Hoog S."/>
            <person name="de Camargo Z.P."/>
            <person name="Felipe M.S."/>
        </authorList>
    </citation>
    <scope>NUCLEOTIDE SEQUENCE [LARGE SCALE GENOMIC DNA]</scope>
    <source>
        <strain evidence="2 3">1099-18</strain>
    </source>
</reference>
<accession>A0A0F2M921</accession>
<reference evidence="2 3" key="1">
    <citation type="journal article" date="2014" name="BMC Genomics">
        <title>Comparative genomics of the major fungal agents of human and animal Sporotrichosis: Sporothrix schenckii and Sporothrix brasiliensis.</title>
        <authorList>
            <person name="Teixeira M.M."/>
            <person name="de Almeida L.G."/>
            <person name="Kubitschek-Barreira P."/>
            <person name="Alves F.L."/>
            <person name="Kioshima E.S."/>
            <person name="Abadio A.K."/>
            <person name="Fernandes L."/>
            <person name="Derengowski L.S."/>
            <person name="Ferreira K.S."/>
            <person name="Souza R.C."/>
            <person name="Ruiz J.C."/>
            <person name="de Andrade N.C."/>
            <person name="Paes H.C."/>
            <person name="Nicola A.M."/>
            <person name="Albuquerque P."/>
            <person name="Gerber A.L."/>
            <person name="Martins V.P."/>
            <person name="Peconick L.D."/>
            <person name="Neto A.V."/>
            <person name="Chaucanez C.B."/>
            <person name="Silva P.A."/>
            <person name="Cunha O.L."/>
            <person name="de Oliveira F.F."/>
            <person name="dos Santos T.C."/>
            <person name="Barros A.L."/>
            <person name="Soares M.A."/>
            <person name="de Oliveira L.M."/>
            <person name="Marini M.M."/>
            <person name="Villalobos-Duno H."/>
            <person name="Cunha M.M."/>
            <person name="de Hoog S."/>
            <person name="da Silveira J.F."/>
            <person name="Henrissat B."/>
            <person name="Nino-Vega G.A."/>
            <person name="Cisalpino P.S."/>
            <person name="Mora-Montes H.M."/>
            <person name="Almeida S.R."/>
            <person name="Stajich J.E."/>
            <person name="Lopes-Bezerra L.M."/>
            <person name="Vasconcelos A.T."/>
            <person name="Felipe M.S."/>
        </authorList>
    </citation>
    <scope>NUCLEOTIDE SEQUENCE [LARGE SCALE GENOMIC DNA]</scope>
    <source>
        <strain evidence="2 3">1099-18</strain>
    </source>
</reference>
<comment type="caution">
    <text evidence="2">The sequence shown here is derived from an EMBL/GenBank/DDBJ whole genome shotgun (WGS) entry which is preliminary data.</text>
</comment>
<feature type="compositionally biased region" description="Basic residues" evidence="1">
    <location>
        <begin position="96"/>
        <end position="109"/>
    </location>
</feature>
<feature type="compositionally biased region" description="Basic residues" evidence="1">
    <location>
        <begin position="118"/>
        <end position="128"/>
    </location>
</feature>
<dbReference type="EMBL" id="AXCR01000007">
    <property type="protein sequence ID" value="KJR85320.1"/>
    <property type="molecule type" value="Genomic_DNA"/>
</dbReference>
<evidence type="ECO:0000313" key="3">
    <source>
        <dbReference type="Proteomes" id="UP000033710"/>
    </source>
</evidence>
<name>A0A0F2M921_SPOSC</name>
<evidence type="ECO:0000256" key="1">
    <source>
        <dbReference type="SAM" id="MobiDB-lite"/>
    </source>
</evidence>
<feature type="compositionally biased region" description="Basic and acidic residues" evidence="1">
    <location>
        <begin position="137"/>
        <end position="148"/>
    </location>
</feature>
<dbReference type="VEuPathDB" id="FungiDB:SPSK_09982"/>
<protein>
    <submittedName>
        <fullName evidence="2">Uncharacterized protein</fullName>
    </submittedName>
</protein>
<dbReference type="GeneID" id="27671824"/>
<dbReference type="Proteomes" id="UP000033710">
    <property type="component" value="Unassembled WGS sequence"/>
</dbReference>
<organism evidence="2 3">
    <name type="scientific">Sporothrix schenckii 1099-18</name>
    <dbReference type="NCBI Taxonomy" id="1397361"/>
    <lineage>
        <taxon>Eukaryota</taxon>
        <taxon>Fungi</taxon>
        <taxon>Dikarya</taxon>
        <taxon>Ascomycota</taxon>
        <taxon>Pezizomycotina</taxon>
        <taxon>Sordariomycetes</taxon>
        <taxon>Sordariomycetidae</taxon>
        <taxon>Ophiostomatales</taxon>
        <taxon>Ophiostomataceae</taxon>
        <taxon>Sporothrix</taxon>
    </lineage>
</organism>
<gene>
    <name evidence="2" type="ORF">SPSK_09982</name>
</gene>
<sequence length="148" mass="16620">MQVGFEEIEAVHPPAWVPRGRDDHRSMRTTTMMGARGKVQLGWVYEMVGAMVRIKKRKKLGKEKVMSGREKAARSETAGQVATVGGYGLVQDRGRHQGQARHGGRGRYKKIQEESKHWKTQQKQKKAVQHAGTTDKNVPRSKENAGCN</sequence>